<dbReference type="PIRSF" id="PIRSF019455">
    <property type="entry name" value="CopR_AtkY"/>
    <property type="match status" value="1"/>
</dbReference>
<dbReference type="eggNOG" id="COG3682">
    <property type="taxonomic scope" value="Bacteria"/>
</dbReference>
<evidence type="ECO:0000256" key="1">
    <source>
        <dbReference type="ARBA" id="ARBA00011046"/>
    </source>
</evidence>
<keyword evidence="8" id="KW-1185">Reference proteome</keyword>
<proteinExistence type="inferred from homology"/>
<dbReference type="HOGENOM" id="CLU_119090_2_3_9"/>
<comment type="similarity">
    <text evidence="1">Belongs to the BlaI transcriptional regulatory family.</text>
</comment>
<dbReference type="EMBL" id="ASWB01000002">
    <property type="protein sequence ID" value="EOT72165.1"/>
    <property type="molecule type" value="Genomic_DNA"/>
</dbReference>
<dbReference type="Proteomes" id="UP000014157">
    <property type="component" value="Unassembled WGS sequence"/>
</dbReference>
<dbReference type="InterPro" id="IPR036388">
    <property type="entry name" value="WH-like_DNA-bd_sf"/>
</dbReference>
<evidence type="ECO:0000256" key="2">
    <source>
        <dbReference type="ARBA" id="ARBA00023015"/>
    </source>
</evidence>
<reference evidence="6 8" key="2">
    <citation type="submission" date="2013-03" db="EMBL/GenBank/DDBJ databases">
        <title>The Genome Sequence of Enterococcus moraviensis BAA-383 (PacBio/Illumina hybrid assembly).</title>
        <authorList>
            <consortium name="The Broad Institute Genomics Platform"/>
            <consortium name="The Broad Institute Genome Sequencing Center for Infectious Disease"/>
            <person name="Earl A."/>
            <person name="Russ C."/>
            <person name="Gilmore M."/>
            <person name="Surin D."/>
            <person name="Walker B."/>
            <person name="Young S."/>
            <person name="Zeng Q."/>
            <person name="Gargeya S."/>
            <person name="Fitzgerald M."/>
            <person name="Haas B."/>
            <person name="Abouelleil A."/>
            <person name="Allen A.W."/>
            <person name="Alvarado L."/>
            <person name="Arachchi H.M."/>
            <person name="Berlin A.M."/>
            <person name="Chapman S.B."/>
            <person name="Gainer-Dewar J."/>
            <person name="Goldberg J."/>
            <person name="Griggs A."/>
            <person name="Gujja S."/>
            <person name="Hansen M."/>
            <person name="Howarth C."/>
            <person name="Imamovic A."/>
            <person name="Ireland A."/>
            <person name="Larimer J."/>
            <person name="McCowan C."/>
            <person name="Murphy C."/>
            <person name="Pearson M."/>
            <person name="Poon T.W."/>
            <person name="Priest M."/>
            <person name="Roberts A."/>
            <person name="Saif S."/>
            <person name="Shea T."/>
            <person name="Sisk P."/>
            <person name="Sykes S."/>
            <person name="Wortman J."/>
            <person name="Nusbaum C."/>
            <person name="Birren B."/>
        </authorList>
    </citation>
    <scope>NUCLEOTIDE SEQUENCE [LARGE SCALE GENOMIC DNA]</scope>
    <source>
        <strain evidence="6 8">ATCC BAA-383</strain>
    </source>
</reference>
<dbReference type="RefSeq" id="WP_010765299.1">
    <property type="nucleotide sequence ID" value="NZ_ASWB01000002.1"/>
</dbReference>
<dbReference type="Pfam" id="PF03965">
    <property type="entry name" value="Penicillinase_R"/>
    <property type="match status" value="1"/>
</dbReference>
<keyword evidence="4" id="KW-0804">Transcription</keyword>
<evidence type="ECO:0000313" key="5">
    <source>
        <dbReference type="EMBL" id="EOH99152.1"/>
    </source>
</evidence>
<dbReference type="InterPro" id="IPR005650">
    <property type="entry name" value="BlaI_family"/>
</dbReference>
<sequence length="122" mass="14512">MKISDSELEILRVIWAHNGRMMFSEIVDEIHALGFEWKNNTILTFLARLSEKKILDVQKKGRRNEYIALLTEKEYLEQETKDFVGKFYEGEVKGLIATLVENELISDKEIEDLKEYWRKNKE</sequence>
<dbReference type="STRING" id="155617.RV09_GL002619"/>
<dbReference type="Proteomes" id="UP000013781">
    <property type="component" value="Unassembled WGS sequence"/>
</dbReference>
<evidence type="ECO:0000256" key="3">
    <source>
        <dbReference type="ARBA" id="ARBA00023125"/>
    </source>
</evidence>
<evidence type="ECO:0000313" key="7">
    <source>
        <dbReference type="Proteomes" id="UP000013781"/>
    </source>
</evidence>
<evidence type="ECO:0000256" key="4">
    <source>
        <dbReference type="ARBA" id="ARBA00023163"/>
    </source>
</evidence>
<evidence type="ECO:0000313" key="8">
    <source>
        <dbReference type="Proteomes" id="UP000014157"/>
    </source>
</evidence>
<dbReference type="GO" id="GO:0045892">
    <property type="term" value="P:negative regulation of DNA-templated transcription"/>
    <property type="evidence" value="ECO:0007669"/>
    <property type="project" value="InterPro"/>
</dbReference>
<organism evidence="5 7">
    <name type="scientific">Enterococcus moraviensis ATCC BAA-383</name>
    <dbReference type="NCBI Taxonomy" id="1158609"/>
    <lineage>
        <taxon>Bacteria</taxon>
        <taxon>Bacillati</taxon>
        <taxon>Bacillota</taxon>
        <taxon>Bacilli</taxon>
        <taxon>Lactobacillales</taxon>
        <taxon>Enterococcaceae</taxon>
        <taxon>Enterococcus</taxon>
    </lineage>
</organism>
<dbReference type="InterPro" id="IPR036390">
    <property type="entry name" value="WH_DNA-bd_sf"/>
</dbReference>
<evidence type="ECO:0000313" key="6">
    <source>
        <dbReference type="EMBL" id="EOT72165.1"/>
    </source>
</evidence>
<gene>
    <name evidence="6" type="ORF">I586_01973</name>
    <name evidence="5" type="ORF">UAY_01929</name>
</gene>
<dbReference type="GO" id="GO:0003677">
    <property type="term" value="F:DNA binding"/>
    <property type="evidence" value="ECO:0007669"/>
    <property type="project" value="UniProtKB-KW"/>
</dbReference>
<name>R2QRJ6_9ENTE</name>
<dbReference type="Gene3D" id="1.10.10.10">
    <property type="entry name" value="Winged helix-like DNA-binding domain superfamily/Winged helix DNA-binding domain"/>
    <property type="match status" value="1"/>
</dbReference>
<dbReference type="AlphaFoldDB" id="R2QRJ6"/>
<dbReference type="PATRIC" id="fig|1158609.3.peg.1878"/>
<evidence type="ECO:0008006" key="9">
    <source>
        <dbReference type="Google" id="ProtNLM"/>
    </source>
</evidence>
<comment type="caution">
    <text evidence="5">The sequence shown here is derived from an EMBL/GenBank/DDBJ whole genome shotgun (WGS) entry which is preliminary data.</text>
</comment>
<protein>
    <recommendedName>
        <fullName evidence="9">Transcriptional regulator</fullName>
    </recommendedName>
</protein>
<accession>R2QRJ6</accession>
<keyword evidence="2" id="KW-0805">Transcription regulation</keyword>
<reference evidence="5 7" key="1">
    <citation type="submission" date="2013-02" db="EMBL/GenBank/DDBJ databases">
        <title>The Genome Sequence of Enterococcus moraviensis BAA-383.</title>
        <authorList>
            <consortium name="The Broad Institute Genome Sequencing Platform"/>
            <consortium name="The Broad Institute Genome Sequencing Center for Infectious Disease"/>
            <person name="Earl A.M."/>
            <person name="Gilmore M.S."/>
            <person name="Lebreton F."/>
            <person name="Walker B."/>
            <person name="Young S.K."/>
            <person name="Zeng Q."/>
            <person name="Gargeya S."/>
            <person name="Fitzgerald M."/>
            <person name="Haas B."/>
            <person name="Abouelleil A."/>
            <person name="Alvarado L."/>
            <person name="Arachchi H.M."/>
            <person name="Berlin A.M."/>
            <person name="Chapman S.B."/>
            <person name="Dewar J."/>
            <person name="Goldberg J."/>
            <person name="Griggs A."/>
            <person name="Gujja S."/>
            <person name="Hansen M."/>
            <person name="Howarth C."/>
            <person name="Imamovic A."/>
            <person name="Larimer J."/>
            <person name="McCowan C."/>
            <person name="Murphy C."/>
            <person name="Neiman D."/>
            <person name="Pearson M."/>
            <person name="Priest M."/>
            <person name="Roberts A."/>
            <person name="Saif S."/>
            <person name="Shea T."/>
            <person name="Sisk P."/>
            <person name="Sykes S."/>
            <person name="Wortman J."/>
            <person name="Nusbaum C."/>
            <person name="Birren B."/>
        </authorList>
    </citation>
    <scope>NUCLEOTIDE SEQUENCE [LARGE SCALE GENOMIC DNA]</scope>
    <source>
        <strain evidence="5 7">ATCC BAA-383</strain>
    </source>
</reference>
<keyword evidence="3" id="KW-0238">DNA-binding</keyword>
<dbReference type="SUPFAM" id="SSF46785">
    <property type="entry name" value="Winged helix' DNA-binding domain"/>
    <property type="match status" value="1"/>
</dbReference>
<dbReference type="Gene3D" id="1.10.4040.10">
    <property type="entry name" value="Penicillinase repressor domain"/>
    <property type="match status" value="1"/>
</dbReference>
<dbReference type="EMBL" id="AJAS01000015">
    <property type="protein sequence ID" value="EOH99152.1"/>
    <property type="molecule type" value="Genomic_DNA"/>
</dbReference>